<reference evidence="8 9" key="1">
    <citation type="journal article" date="2016" name="Nat. Commun.">
        <title>Thousands of microbial genomes shed light on interconnected biogeochemical processes in an aquifer system.</title>
        <authorList>
            <person name="Anantharaman K."/>
            <person name="Brown C.T."/>
            <person name="Hug L.A."/>
            <person name="Sharon I."/>
            <person name="Castelle C.J."/>
            <person name="Probst A.J."/>
            <person name="Thomas B.C."/>
            <person name="Singh A."/>
            <person name="Wilkins M.J."/>
            <person name="Karaoz U."/>
            <person name="Brodie E.L."/>
            <person name="Williams K.H."/>
            <person name="Hubbard S.S."/>
            <person name="Banfield J.F."/>
        </authorList>
    </citation>
    <scope>NUCLEOTIDE SEQUENCE [LARGE SCALE GENOMIC DNA]</scope>
</reference>
<feature type="transmembrane region" description="Helical" evidence="7">
    <location>
        <begin position="33"/>
        <end position="49"/>
    </location>
</feature>
<feature type="transmembrane region" description="Helical" evidence="7">
    <location>
        <begin position="269"/>
        <end position="288"/>
    </location>
</feature>
<dbReference type="PANTHER" id="PTHR22926:SF3">
    <property type="entry name" value="UNDECAPRENYL-PHOSPHATE ALPHA-N-ACETYLGLUCOSAMINYL 1-PHOSPHATE TRANSFERASE"/>
    <property type="match status" value="1"/>
</dbReference>
<dbReference type="EMBL" id="MFPU01000004">
    <property type="protein sequence ID" value="OGH70628.1"/>
    <property type="molecule type" value="Genomic_DNA"/>
</dbReference>
<dbReference type="GO" id="GO:0005886">
    <property type="term" value="C:plasma membrane"/>
    <property type="evidence" value="ECO:0007669"/>
    <property type="project" value="UniProtKB-SubCell"/>
</dbReference>
<organism evidence="8 9">
    <name type="scientific">Candidatus Magasanikbacteria bacterium RIFCSPHIGHO2_01_FULL_47_8</name>
    <dbReference type="NCBI Taxonomy" id="1798673"/>
    <lineage>
        <taxon>Bacteria</taxon>
        <taxon>Candidatus Magasanikiibacteriota</taxon>
    </lineage>
</organism>
<dbReference type="Pfam" id="PF00953">
    <property type="entry name" value="Glycos_transf_4"/>
    <property type="match status" value="1"/>
</dbReference>
<evidence type="ECO:0000256" key="6">
    <source>
        <dbReference type="ARBA" id="ARBA00023136"/>
    </source>
</evidence>
<sequence length="289" mass="31810">MGGVAIFLAFWMTVGYVVFFHPIFGIERLSAKLLAAFVASVIIMMVGVLDDVRPFSAWWRLVFTGVATAMAIWLGITLEKITNPWGGFFALSLMVGNVVVWFWLMGIMYATKIVDGLDGLATGVVAIGAMMIYFLTQTAKFYQPNVGLLALVFAGACLGFLVFNFYPAKIFLGESGGLFIGFILGVLAVISGGKVATALLVVAVPVLDLARVIYQRVRHRKSMFQGDREHLHFQLLDYGFSERQVVIMYYIISALFGATALFLQSTQKLVALFLLMLAMVVLGWKLSVK</sequence>
<feature type="transmembrane region" description="Helical" evidence="7">
    <location>
        <begin position="147"/>
        <end position="166"/>
    </location>
</feature>
<proteinExistence type="predicted"/>
<evidence type="ECO:0000256" key="2">
    <source>
        <dbReference type="ARBA" id="ARBA00022475"/>
    </source>
</evidence>
<feature type="transmembrane region" description="Helical" evidence="7">
    <location>
        <begin position="116"/>
        <end position="135"/>
    </location>
</feature>
<keyword evidence="5 7" id="KW-1133">Transmembrane helix</keyword>
<dbReference type="AlphaFoldDB" id="A0A1F6MGH4"/>
<evidence type="ECO:0008006" key="10">
    <source>
        <dbReference type="Google" id="ProtNLM"/>
    </source>
</evidence>
<keyword evidence="3" id="KW-0808">Transferase</keyword>
<keyword evidence="6 7" id="KW-0472">Membrane</keyword>
<dbReference type="GO" id="GO:0044038">
    <property type="term" value="P:cell wall macromolecule biosynthetic process"/>
    <property type="evidence" value="ECO:0007669"/>
    <property type="project" value="TreeGrafter"/>
</dbReference>
<dbReference type="GO" id="GO:0009103">
    <property type="term" value="P:lipopolysaccharide biosynthetic process"/>
    <property type="evidence" value="ECO:0007669"/>
    <property type="project" value="TreeGrafter"/>
</dbReference>
<evidence type="ECO:0000256" key="5">
    <source>
        <dbReference type="ARBA" id="ARBA00022989"/>
    </source>
</evidence>
<keyword evidence="2" id="KW-1003">Cell membrane</keyword>
<feature type="transmembrane region" description="Helical" evidence="7">
    <location>
        <begin position="88"/>
        <end position="110"/>
    </location>
</feature>
<comment type="caution">
    <text evidence="8">The sequence shown here is derived from an EMBL/GenBank/DDBJ whole genome shotgun (WGS) entry which is preliminary data.</text>
</comment>
<dbReference type="InterPro" id="IPR000715">
    <property type="entry name" value="Glycosyl_transferase_4"/>
</dbReference>
<feature type="transmembrane region" description="Helical" evidence="7">
    <location>
        <begin position="6"/>
        <end position="26"/>
    </location>
</feature>
<dbReference type="Proteomes" id="UP000177953">
    <property type="component" value="Unassembled WGS sequence"/>
</dbReference>
<dbReference type="GO" id="GO:0016780">
    <property type="term" value="F:phosphotransferase activity, for other substituted phosphate groups"/>
    <property type="evidence" value="ECO:0007669"/>
    <property type="project" value="InterPro"/>
</dbReference>
<evidence type="ECO:0000313" key="8">
    <source>
        <dbReference type="EMBL" id="OGH70628.1"/>
    </source>
</evidence>
<gene>
    <name evidence="8" type="ORF">A2754_03270</name>
</gene>
<protein>
    <recommendedName>
        <fullName evidence="10">Undecaprenyl-phosphate alpha-N-acetylglucosaminyl 1-phosphate transferase</fullName>
    </recommendedName>
</protein>
<feature type="transmembrane region" description="Helical" evidence="7">
    <location>
        <begin position="245"/>
        <end position="263"/>
    </location>
</feature>
<comment type="subcellular location">
    <subcellularLocation>
        <location evidence="1">Cell membrane</location>
        <topology evidence="1">Multi-pass membrane protein</topology>
    </subcellularLocation>
</comment>
<evidence type="ECO:0000256" key="1">
    <source>
        <dbReference type="ARBA" id="ARBA00004651"/>
    </source>
</evidence>
<dbReference type="GO" id="GO:0071555">
    <property type="term" value="P:cell wall organization"/>
    <property type="evidence" value="ECO:0007669"/>
    <property type="project" value="TreeGrafter"/>
</dbReference>
<feature type="transmembrane region" description="Helical" evidence="7">
    <location>
        <begin position="178"/>
        <end position="210"/>
    </location>
</feature>
<evidence type="ECO:0000256" key="7">
    <source>
        <dbReference type="SAM" id="Phobius"/>
    </source>
</evidence>
<accession>A0A1F6MGH4</accession>
<dbReference type="CDD" id="cd06853">
    <property type="entry name" value="GT_WecA_like"/>
    <property type="match status" value="1"/>
</dbReference>
<evidence type="ECO:0000313" key="9">
    <source>
        <dbReference type="Proteomes" id="UP000177953"/>
    </source>
</evidence>
<name>A0A1F6MGH4_9BACT</name>
<feature type="transmembrane region" description="Helical" evidence="7">
    <location>
        <begin position="55"/>
        <end position="76"/>
    </location>
</feature>
<evidence type="ECO:0000256" key="3">
    <source>
        <dbReference type="ARBA" id="ARBA00022679"/>
    </source>
</evidence>
<evidence type="ECO:0000256" key="4">
    <source>
        <dbReference type="ARBA" id="ARBA00022692"/>
    </source>
</evidence>
<dbReference type="PANTHER" id="PTHR22926">
    <property type="entry name" value="PHOSPHO-N-ACETYLMURAMOYL-PENTAPEPTIDE-TRANSFERASE"/>
    <property type="match status" value="1"/>
</dbReference>
<keyword evidence="4 7" id="KW-0812">Transmembrane</keyword>